<organism evidence="1 2">
    <name type="scientific">Hoeflea marina</name>
    <dbReference type="NCBI Taxonomy" id="274592"/>
    <lineage>
        <taxon>Bacteria</taxon>
        <taxon>Pseudomonadati</taxon>
        <taxon>Pseudomonadota</taxon>
        <taxon>Alphaproteobacteria</taxon>
        <taxon>Hyphomicrobiales</taxon>
        <taxon>Rhizobiaceae</taxon>
        <taxon>Hoeflea</taxon>
    </lineage>
</organism>
<dbReference type="Proteomes" id="UP000246352">
    <property type="component" value="Unassembled WGS sequence"/>
</dbReference>
<evidence type="ECO:0000313" key="1">
    <source>
        <dbReference type="EMBL" id="PWV99969.1"/>
    </source>
</evidence>
<dbReference type="OrthoDB" id="8088793at2"/>
<dbReference type="RefSeq" id="WP_110032236.1">
    <property type="nucleotide sequence ID" value="NZ_QGTR01000003.1"/>
</dbReference>
<keyword evidence="2" id="KW-1185">Reference proteome</keyword>
<dbReference type="EMBL" id="QGTR01000003">
    <property type="protein sequence ID" value="PWV99969.1"/>
    <property type="molecule type" value="Genomic_DNA"/>
</dbReference>
<comment type="caution">
    <text evidence="1">The sequence shown here is derived from an EMBL/GenBank/DDBJ whole genome shotgun (WGS) entry which is preliminary data.</text>
</comment>
<gene>
    <name evidence="1" type="ORF">DFR52_103170</name>
</gene>
<proteinExistence type="predicted"/>
<accession>A0A317PIX2</accession>
<name>A0A317PIX2_9HYPH</name>
<dbReference type="AlphaFoldDB" id="A0A317PIX2"/>
<evidence type="ECO:0000313" key="2">
    <source>
        <dbReference type="Proteomes" id="UP000246352"/>
    </source>
</evidence>
<sequence length="90" mass="9733">MRGAGGANILAIPGVFAYTHLMNMLETISIDVYPWAAPTKAQRAWFDALSPDDKRKAIRAAIDEGFDSPVSEKSLEDIIREAGAESTHAS</sequence>
<protein>
    <submittedName>
        <fullName evidence="1">Uncharacterized protein</fullName>
    </submittedName>
</protein>
<reference evidence="1 2" key="1">
    <citation type="submission" date="2018-05" db="EMBL/GenBank/DDBJ databases">
        <title>Genomic Encyclopedia of Type Strains, Phase IV (KMG-IV): sequencing the most valuable type-strain genomes for metagenomic binning, comparative biology and taxonomic classification.</title>
        <authorList>
            <person name="Goeker M."/>
        </authorList>
    </citation>
    <scope>NUCLEOTIDE SEQUENCE [LARGE SCALE GENOMIC DNA]</scope>
    <source>
        <strain evidence="1 2">DSM 16791</strain>
    </source>
</reference>